<evidence type="ECO:0000313" key="2">
    <source>
        <dbReference type="EMBL" id="KAF2875864.1"/>
    </source>
</evidence>
<evidence type="ECO:0000313" key="3">
    <source>
        <dbReference type="Proteomes" id="UP000481861"/>
    </source>
</evidence>
<dbReference type="AlphaFoldDB" id="A0A7C8MSG8"/>
<accession>A0A7C8MSG8</accession>
<keyword evidence="3" id="KW-1185">Reference proteome</keyword>
<sequence>MLVSRPQAKALYQSRLARAGCCKGNHTIEKRRIKITSQATTQILVRVSAGYLAIGLEDSSKRHCNESRPGHEQWLYYRNRTLRSDIVEIDYTSMSRTARGRCVPARDLAQESSRSERNTRLMKVKITRRTNETESAQEPCEKKILFETERTAFTPTLSSSRMSGTSPARQGQNRKQRQTNSADPPNSNRLCCFHHDFRSATIADLAGQRGESGMKKWYPERFARAHSAHWGGATCYCTRSQQAYPRSVGP</sequence>
<protein>
    <submittedName>
        <fullName evidence="2">Uncharacterized protein</fullName>
    </submittedName>
</protein>
<organism evidence="2 3">
    <name type="scientific">Massariosphaeria phaeospora</name>
    <dbReference type="NCBI Taxonomy" id="100035"/>
    <lineage>
        <taxon>Eukaryota</taxon>
        <taxon>Fungi</taxon>
        <taxon>Dikarya</taxon>
        <taxon>Ascomycota</taxon>
        <taxon>Pezizomycotina</taxon>
        <taxon>Dothideomycetes</taxon>
        <taxon>Pleosporomycetidae</taxon>
        <taxon>Pleosporales</taxon>
        <taxon>Pleosporales incertae sedis</taxon>
        <taxon>Massariosphaeria</taxon>
    </lineage>
</organism>
<feature type="compositionally biased region" description="Polar residues" evidence="1">
    <location>
        <begin position="155"/>
        <end position="171"/>
    </location>
</feature>
<feature type="region of interest" description="Disordered" evidence="1">
    <location>
        <begin position="155"/>
        <end position="188"/>
    </location>
</feature>
<dbReference type="Proteomes" id="UP000481861">
    <property type="component" value="Unassembled WGS sequence"/>
</dbReference>
<proteinExistence type="predicted"/>
<reference evidence="2 3" key="1">
    <citation type="submission" date="2020-01" db="EMBL/GenBank/DDBJ databases">
        <authorList>
            <consortium name="DOE Joint Genome Institute"/>
            <person name="Haridas S."/>
            <person name="Albert R."/>
            <person name="Binder M."/>
            <person name="Bloem J."/>
            <person name="Labutti K."/>
            <person name="Salamov A."/>
            <person name="Andreopoulos B."/>
            <person name="Baker S.E."/>
            <person name="Barry K."/>
            <person name="Bills G."/>
            <person name="Bluhm B.H."/>
            <person name="Cannon C."/>
            <person name="Castanera R."/>
            <person name="Culley D.E."/>
            <person name="Daum C."/>
            <person name="Ezra D."/>
            <person name="Gonzalez J.B."/>
            <person name="Henrissat B."/>
            <person name="Kuo A."/>
            <person name="Liang C."/>
            <person name="Lipzen A."/>
            <person name="Lutzoni F."/>
            <person name="Magnuson J."/>
            <person name="Mondo S."/>
            <person name="Nolan M."/>
            <person name="Ohm R."/>
            <person name="Pangilinan J."/>
            <person name="Park H.-J.H."/>
            <person name="Ramirez L."/>
            <person name="Alfaro M."/>
            <person name="Sun H."/>
            <person name="Tritt A."/>
            <person name="Yoshinaga Y."/>
            <person name="Zwiers L.-H.L."/>
            <person name="Turgeon B.G."/>
            <person name="Goodwin S.B."/>
            <person name="Spatafora J.W."/>
            <person name="Crous P.W."/>
            <person name="Grigoriev I.V."/>
        </authorList>
    </citation>
    <scope>NUCLEOTIDE SEQUENCE [LARGE SCALE GENOMIC DNA]</scope>
    <source>
        <strain evidence="2 3">CBS 611.86</strain>
    </source>
</reference>
<comment type="caution">
    <text evidence="2">The sequence shown here is derived from an EMBL/GenBank/DDBJ whole genome shotgun (WGS) entry which is preliminary data.</text>
</comment>
<evidence type="ECO:0000256" key="1">
    <source>
        <dbReference type="SAM" id="MobiDB-lite"/>
    </source>
</evidence>
<gene>
    <name evidence="2" type="ORF">BDV95DRAFT_283960</name>
</gene>
<feature type="compositionally biased region" description="Polar residues" evidence="1">
    <location>
        <begin position="178"/>
        <end position="188"/>
    </location>
</feature>
<name>A0A7C8MSG8_9PLEO</name>
<dbReference type="EMBL" id="JAADJZ010000004">
    <property type="protein sequence ID" value="KAF2875864.1"/>
    <property type="molecule type" value="Genomic_DNA"/>
</dbReference>